<evidence type="ECO:0000256" key="12">
    <source>
        <dbReference type="PIRSR" id="PIRSR602481-2"/>
    </source>
</evidence>
<evidence type="ECO:0000256" key="7">
    <source>
        <dbReference type="ARBA" id="ARBA00022833"/>
    </source>
</evidence>
<gene>
    <name evidence="13" type="ORF">HMPREF1862_01086</name>
</gene>
<dbReference type="Gene3D" id="3.30.1490.190">
    <property type="match status" value="1"/>
</dbReference>
<feature type="binding site" evidence="11">
    <location>
        <position position="127"/>
    </location>
    <ligand>
        <name>Zn(2+)</name>
        <dbReference type="ChEBI" id="CHEBI:29105"/>
    </ligand>
</feature>
<evidence type="ECO:0000256" key="10">
    <source>
        <dbReference type="ARBA" id="ARBA00023163"/>
    </source>
</evidence>
<dbReference type="AlphaFoldDB" id="A0AB34WZB3"/>
<evidence type="ECO:0000256" key="5">
    <source>
        <dbReference type="ARBA" id="ARBA00022491"/>
    </source>
</evidence>
<keyword evidence="4" id="KW-0963">Cytoplasm</keyword>
<keyword evidence="5" id="KW-0678">Repressor</keyword>
<dbReference type="InterPro" id="IPR002481">
    <property type="entry name" value="FUR"/>
</dbReference>
<dbReference type="Proteomes" id="UP000070572">
    <property type="component" value="Unassembled WGS sequence"/>
</dbReference>
<dbReference type="InterPro" id="IPR043135">
    <property type="entry name" value="Fur_C"/>
</dbReference>
<evidence type="ECO:0000313" key="14">
    <source>
        <dbReference type="Proteomes" id="UP000070572"/>
    </source>
</evidence>
<feature type="binding site" evidence="11">
    <location>
        <position position="87"/>
    </location>
    <ligand>
        <name>Zn(2+)</name>
        <dbReference type="ChEBI" id="CHEBI:29105"/>
    </ligand>
</feature>
<dbReference type="GO" id="GO:0008270">
    <property type="term" value="F:zinc ion binding"/>
    <property type="evidence" value="ECO:0007669"/>
    <property type="project" value="TreeGrafter"/>
</dbReference>
<comment type="cofactor">
    <cofactor evidence="11">
        <name>Zn(2+)</name>
        <dbReference type="ChEBI" id="CHEBI:29105"/>
    </cofactor>
    <text evidence="11">Binds 1 zinc ion per subunit.</text>
</comment>
<evidence type="ECO:0000256" key="4">
    <source>
        <dbReference type="ARBA" id="ARBA00022490"/>
    </source>
</evidence>
<evidence type="ECO:0000313" key="13">
    <source>
        <dbReference type="EMBL" id="KXB80779.1"/>
    </source>
</evidence>
<keyword evidence="9" id="KW-0238">DNA-binding</keyword>
<dbReference type="PANTHER" id="PTHR33202">
    <property type="entry name" value="ZINC UPTAKE REGULATION PROTEIN"/>
    <property type="match status" value="1"/>
</dbReference>
<accession>A0AB34WZB3</accession>
<evidence type="ECO:0000256" key="6">
    <source>
        <dbReference type="ARBA" id="ARBA00022723"/>
    </source>
</evidence>
<evidence type="ECO:0000256" key="3">
    <source>
        <dbReference type="ARBA" id="ARBA00011738"/>
    </source>
</evidence>
<comment type="subcellular location">
    <subcellularLocation>
        <location evidence="1">Cytoplasm</location>
    </subcellularLocation>
</comment>
<evidence type="ECO:0000256" key="8">
    <source>
        <dbReference type="ARBA" id="ARBA00023015"/>
    </source>
</evidence>
<dbReference type="Gene3D" id="1.10.10.10">
    <property type="entry name" value="Winged helix-like DNA-binding domain superfamily/Winged helix DNA-binding domain"/>
    <property type="match status" value="1"/>
</dbReference>
<dbReference type="EMBL" id="LSDN01000014">
    <property type="protein sequence ID" value="KXB80779.1"/>
    <property type="molecule type" value="Genomic_DNA"/>
</dbReference>
<protein>
    <submittedName>
        <fullName evidence="13">Transcriptional regulator, Fur family</fullName>
    </submittedName>
</protein>
<proteinExistence type="inferred from homology"/>
<dbReference type="InterPro" id="IPR036390">
    <property type="entry name" value="WH_DNA-bd_sf"/>
</dbReference>
<feature type="binding site" evidence="11">
    <location>
        <position position="124"/>
    </location>
    <ligand>
        <name>Zn(2+)</name>
        <dbReference type="ChEBI" id="CHEBI:29105"/>
    </ligand>
</feature>
<dbReference type="GO" id="GO:0005829">
    <property type="term" value="C:cytosol"/>
    <property type="evidence" value="ECO:0007669"/>
    <property type="project" value="TreeGrafter"/>
</dbReference>
<evidence type="ECO:0000256" key="1">
    <source>
        <dbReference type="ARBA" id="ARBA00004496"/>
    </source>
</evidence>
<dbReference type="CDD" id="cd07153">
    <property type="entry name" value="Fur_like"/>
    <property type="match status" value="1"/>
</dbReference>
<feature type="binding site" evidence="12">
    <location>
        <position position="99"/>
    </location>
    <ligand>
        <name>Fe cation</name>
        <dbReference type="ChEBI" id="CHEBI:24875"/>
    </ligand>
</feature>
<dbReference type="RefSeq" id="WP_231725798.1">
    <property type="nucleotide sequence ID" value="NZ_JAHAIW010000002.1"/>
</dbReference>
<feature type="binding site" evidence="12">
    <location>
        <position position="116"/>
    </location>
    <ligand>
        <name>Fe cation</name>
        <dbReference type="ChEBI" id="CHEBI:24875"/>
    </ligand>
</feature>
<keyword evidence="8" id="KW-0805">Transcription regulation</keyword>
<comment type="subunit">
    <text evidence="3">Homodimer.</text>
</comment>
<keyword evidence="7 11" id="KW-0862">Zinc</keyword>
<evidence type="ECO:0000256" key="9">
    <source>
        <dbReference type="ARBA" id="ARBA00023125"/>
    </source>
</evidence>
<dbReference type="SUPFAM" id="SSF46785">
    <property type="entry name" value="Winged helix' DNA-binding domain"/>
    <property type="match status" value="1"/>
</dbReference>
<comment type="similarity">
    <text evidence="2">Belongs to the Fur family.</text>
</comment>
<name>A0AB34WZB3_9ACTO</name>
<keyword evidence="6 11" id="KW-0479">Metal-binding</keyword>
<evidence type="ECO:0000256" key="2">
    <source>
        <dbReference type="ARBA" id="ARBA00007957"/>
    </source>
</evidence>
<keyword evidence="12" id="KW-0408">Iron</keyword>
<dbReference type="GO" id="GO:0045892">
    <property type="term" value="P:negative regulation of DNA-templated transcription"/>
    <property type="evidence" value="ECO:0007669"/>
    <property type="project" value="TreeGrafter"/>
</dbReference>
<dbReference type="Pfam" id="PF01475">
    <property type="entry name" value="FUR"/>
    <property type="match status" value="1"/>
</dbReference>
<dbReference type="InterPro" id="IPR036388">
    <property type="entry name" value="WH-like_DNA-bd_sf"/>
</dbReference>
<feature type="binding site" evidence="11">
    <location>
        <position position="84"/>
    </location>
    <ligand>
        <name>Zn(2+)</name>
        <dbReference type="ChEBI" id="CHEBI:29105"/>
    </ligand>
</feature>
<comment type="caution">
    <text evidence="13">The sequence shown here is derived from an EMBL/GenBank/DDBJ whole genome shotgun (WGS) entry which is preliminary data.</text>
</comment>
<reference evidence="13 14" key="1">
    <citation type="submission" date="2016-01" db="EMBL/GenBank/DDBJ databases">
        <authorList>
            <person name="Mitreva M."/>
            <person name="Pepin K.H."/>
            <person name="Mihindukulasuriya K.A."/>
            <person name="Fulton R."/>
            <person name="Fronick C."/>
            <person name="O'Laughlin M."/>
            <person name="Miner T."/>
            <person name="Herter B."/>
            <person name="Rosa B.A."/>
            <person name="Cordes M."/>
            <person name="Tomlinson C."/>
            <person name="Wollam A."/>
            <person name="Palsikar V.B."/>
            <person name="Mardis E.R."/>
            <person name="Wilson R.K."/>
        </authorList>
    </citation>
    <scope>NUCLEOTIDE SEQUENCE [LARGE SCALE GENOMIC DNA]</scope>
    <source>
        <strain evidence="13 14">DNF00696</strain>
    </source>
</reference>
<comment type="cofactor">
    <cofactor evidence="12">
        <name>Mn(2+)</name>
        <dbReference type="ChEBI" id="CHEBI:29035"/>
    </cofactor>
    <cofactor evidence="12">
        <name>Fe(2+)</name>
        <dbReference type="ChEBI" id="CHEBI:29033"/>
    </cofactor>
    <text evidence="12">Binds 1 Mn(2+) or Fe(2+) ion per subunit.</text>
</comment>
<organism evidence="13 14">
    <name type="scientific">Varibaculum cambriense</name>
    <dbReference type="NCBI Taxonomy" id="184870"/>
    <lineage>
        <taxon>Bacteria</taxon>
        <taxon>Bacillati</taxon>
        <taxon>Actinomycetota</taxon>
        <taxon>Actinomycetes</taxon>
        <taxon>Actinomycetales</taxon>
        <taxon>Actinomycetaceae</taxon>
        <taxon>Varibaculum</taxon>
    </lineage>
</organism>
<feature type="binding site" evidence="12">
    <location>
        <position position="78"/>
    </location>
    <ligand>
        <name>Fe cation</name>
        <dbReference type="ChEBI" id="CHEBI:24875"/>
    </ligand>
</feature>
<dbReference type="PANTHER" id="PTHR33202:SF2">
    <property type="entry name" value="FERRIC UPTAKE REGULATION PROTEIN"/>
    <property type="match status" value="1"/>
</dbReference>
<dbReference type="GO" id="GO:0003700">
    <property type="term" value="F:DNA-binding transcription factor activity"/>
    <property type="evidence" value="ECO:0007669"/>
    <property type="project" value="InterPro"/>
</dbReference>
<sequence>MAMQRKTRQRDAIMAIMADETDFRSAQQIHAALVTAGQTVGLATVYRNLQILTEGGELDSLRSEEGETLYRRCAAQRHHHHLVCRNCGYTVDIQDDQLEQWIAEISRRYQFSDIEHMADVFGLCADCTDKSTE</sequence>
<dbReference type="GO" id="GO:0000976">
    <property type="term" value="F:transcription cis-regulatory region binding"/>
    <property type="evidence" value="ECO:0007669"/>
    <property type="project" value="TreeGrafter"/>
</dbReference>
<dbReference type="GO" id="GO:1900376">
    <property type="term" value="P:regulation of secondary metabolite biosynthetic process"/>
    <property type="evidence" value="ECO:0007669"/>
    <property type="project" value="TreeGrafter"/>
</dbReference>
<evidence type="ECO:0000256" key="11">
    <source>
        <dbReference type="PIRSR" id="PIRSR602481-1"/>
    </source>
</evidence>
<keyword evidence="10" id="KW-0804">Transcription</keyword>